<proteinExistence type="predicted"/>
<feature type="domain" description="AMP-dependent synthetase/ligase" evidence="3">
    <location>
        <begin position="12"/>
        <end position="418"/>
    </location>
</feature>
<reference evidence="4 5" key="1">
    <citation type="submission" date="2017-10" db="EMBL/GenBank/DDBJ databases">
        <title>The draft genome sequence of Lewinella nigricans NBRC 102662.</title>
        <authorList>
            <person name="Wang K."/>
        </authorList>
    </citation>
    <scope>NUCLEOTIDE SEQUENCE [LARGE SCALE GENOMIC DNA]</scope>
    <source>
        <strain evidence="4 5">NBRC 102662</strain>
    </source>
</reference>
<dbReference type="CDD" id="cd05907">
    <property type="entry name" value="VL_LC_FACS_like"/>
    <property type="match status" value="1"/>
</dbReference>
<dbReference type="SUPFAM" id="SSF56801">
    <property type="entry name" value="Acetyl-CoA synthetase-like"/>
    <property type="match status" value="1"/>
</dbReference>
<dbReference type="AlphaFoldDB" id="A0A2D0N6H1"/>
<evidence type="ECO:0000313" key="4">
    <source>
        <dbReference type="EMBL" id="PHN03976.1"/>
    </source>
</evidence>
<dbReference type="PANTHER" id="PTHR43272">
    <property type="entry name" value="LONG-CHAIN-FATTY-ACID--COA LIGASE"/>
    <property type="match status" value="1"/>
</dbReference>
<keyword evidence="1" id="KW-0547">Nucleotide-binding</keyword>
<evidence type="ECO:0000256" key="2">
    <source>
        <dbReference type="ARBA" id="ARBA00022840"/>
    </source>
</evidence>
<dbReference type="Gene3D" id="3.40.50.12780">
    <property type="entry name" value="N-terminal domain of ligase-like"/>
    <property type="match status" value="1"/>
</dbReference>
<dbReference type="PANTHER" id="PTHR43272:SF33">
    <property type="entry name" value="AMP-BINDING DOMAIN-CONTAINING PROTEIN-RELATED"/>
    <property type="match status" value="1"/>
</dbReference>
<dbReference type="OrthoDB" id="9803968at2"/>
<keyword evidence="2" id="KW-0067">ATP-binding</keyword>
<keyword evidence="4" id="KW-0436">Ligase</keyword>
<dbReference type="RefSeq" id="WP_099152689.1">
    <property type="nucleotide sequence ID" value="NZ_PDUD01000028.1"/>
</dbReference>
<dbReference type="PROSITE" id="PS00455">
    <property type="entry name" value="AMP_BINDING"/>
    <property type="match status" value="1"/>
</dbReference>
<sequence length="592" mass="68086">MIRRTFDIIDFQLERHPNDRALVSYSNGKWTPYSSTESRDRIYQYGTILLELGIEKGDRVVILPHLASADWIFLDLAIQQVGAVVVPVHFTSQPDQLYHILDHSETKLCIVADRTLGERFLPPPEGLTELQIFFLHDPSEREDSFGSLLDRYPAQPDRVRAAAKQVSPEDLAAIIYTSGTTGIPKGVMLSHHNLVCNLQSVLPLVPLDRRKTSLSFLPFSHIFERMAIYVTIASGASLHLLVEREYLEKAFREVHPHFFTAVPRIIEKMYERLLALRGENASWRRQLIDWALRVGQRYRDRPGTKFTYWIQLQLARFLVFNQLKRNLGGRVEGIIVGAAHLQPQLGRLLAAMNIRIREGYGMTETSPVITLNQFRPGLYSFGTVGVPIPGVEVRIDQPDAAGEGEILVRGPNVTRGYYKQDAVTREVFTEDGWFRTGDVGKFVKKRFLQITDRKKDIFKTSAGKYIAPQVLENHFRQSAFIEQIMVVGFQRPYLTAIIKPNFELLEQWCKVHGIHWTSPRYMVLNLKVKEKMQEEIDLLNALLPNFQNIRAFHLTDREWTISSGLLTYTLKLIRPQILQAYQKDIDLLYKMS</sequence>
<dbReference type="Proteomes" id="UP000223913">
    <property type="component" value="Unassembled WGS sequence"/>
</dbReference>
<evidence type="ECO:0000313" key="5">
    <source>
        <dbReference type="Proteomes" id="UP000223913"/>
    </source>
</evidence>
<dbReference type="Pfam" id="PF23562">
    <property type="entry name" value="AMP-binding_C_3"/>
    <property type="match status" value="1"/>
</dbReference>
<evidence type="ECO:0000256" key="1">
    <source>
        <dbReference type="ARBA" id="ARBA00022741"/>
    </source>
</evidence>
<dbReference type="GO" id="GO:0016020">
    <property type="term" value="C:membrane"/>
    <property type="evidence" value="ECO:0007669"/>
    <property type="project" value="TreeGrafter"/>
</dbReference>
<name>A0A2D0N6H1_FLAN2</name>
<dbReference type="InterPro" id="IPR042099">
    <property type="entry name" value="ANL_N_sf"/>
</dbReference>
<keyword evidence="5" id="KW-1185">Reference proteome</keyword>
<accession>A0A2D0N6H1</accession>
<organism evidence="4 5">
    <name type="scientific">Flavilitoribacter nigricans (strain ATCC 23147 / DSM 23189 / NBRC 102662 / NCIMB 1420 / SS-2)</name>
    <name type="common">Lewinella nigricans</name>
    <dbReference type="NCBI Taxonomy" id="1122177"/>
    <lineage>
        <taxon>Bacteria</taxon>
        <taxon>Pseudomonadati</taxon>
        <taxon>Bacteroidota</taxon>
        <taxon>Saprospiria</taxon>
        <taxon>Saprospirales</taxon>
        <taxon>Lewinellaceae</taxon>
        <taxon>Flavilitoribacter</taxon>
    </lineage>
</organism>
<dbReference type="EMBL" id="PDUD01000028">
    <property type="protein sequence ID" value="PHN03976.1"/>
    <property type="molecule type" value="Genomic_DNA"/>
</dbReference>
<protein>
    <submittedName>
        <fullName evidence="4">Long-chain fatty acid--CoA ligase</fullName>
    </submittedName>
</protein>
<evidence type="ECO:0000259" key="3">
    <source>
        <dbReference type="Pfam" id="PF00501"/>
    </source>
</evidence>
<dbReference type="InterPro" id="IPR020845">
    <property type="entry name" value="AMP-binding_CS"/>
</dbReference>
<gene>
    <name evidence="4" type="ORF">CRP01_24200</name>
</gene>
<dbReference type="GO" id="GO:0004467">
    <property type="term" value="F:long-chain fatty acid-CoA ligase activity"/>
    <property type="evidence" value="ECO:0007669"/>
    <property type="project" value="TreeGrafter"/>
</dbReference>
<dbReference type="InterPro" id="IPR000873">
    <property type="entry name" value="AMP-dep_synth/lig_dom"/>
</dbReference>
<dbReference type="GO" id="GO:0005524">
    <property type="term" value="F:ATP binding"/>
    <property type="evidence" value="ECO:0007669"/>
    <property type="project" value="UniProtKB-KW"/>
</dbReference>
<dbReference type="Pfam" id="PF00501">
    <property type="entry name" value="AMP-binding"/>
    <property type="match status" value="1"/>
</dbReference>
<comment type="caution">
    <text evidence="4">The sequence shown here is derived from an EMBL/GenBank/DDBJ whole genome shotgun (WGS) entry which is preliminary data.</text>
</comment>